<dbReference type="EMBL" id="JACU01000002">
    <property type="protein sequence ID" value="KMS59567.1"/>
    <property type="molecule type" value="Genomic_DNA"/>
</dbReference>
<accession>A0A0J7Y7F0</accession>
<evidence type="ECO:0008006" key="3">
    <source>
        <dbReference type="Google" id="ProtNLM"/>
    </source>
</evidence>
<protein>
    <recommendedName>
        <fullName evidence="3">DUF937 domain-containing protein</fullName>
    </recommendedName>
</protein>
<evidence type="ECO:0000313" key="2">
    <source>
        <dbReference type="Proteomes" id="UP000052268"/>
    </source>
</evidence>
<reference evidence="1 2" key="1">
    <citation type="journal article" date="2015" name="G3 (Bethesda)">
        <title>Insights into Ongoing Evolution of the Hexachlorocyclohexane Catabolic Pathway from Comparative Genomics of Ten Sphingomonadaceae Strains.</title>
        <authorList>
            <person name="Pearce S.L."/>
            <person name="Oakeshott J.G."/>
            <person name="Pandey G."/>
        </authorList>
    </citation>
    <scope>NUCLEOTIDE SEQUENCE [LARGE SCALE GENOMIC DNA]</scope>
    <source>
        <strain evidence="1 2">LL02</strain>
    </source>
</reference>
<keyword evidence="2" id="KW-1185">Reference proteome</keyword>
<organism evidence="1 2">
    <name type="scientific">Novosphingobium barchaimii LL02</name>
    <dbReference type="NCBI Taxonomy" id="1114963"/>
    <lineage>
        <taxon>Bacteria</taxon>
        <taxon>Pseudomonadati</taxon>
        <taxon>Pseudomonadota</taxon>
        <taxon>Alphaproteobacteria</taxon>
        <taxon>Sphingomonadales</taxon>
        <taxon>Sphingomonadaceae</taxon>
        <taxon>Novosphingobium</taxon>
    </lineage>
</organism>
<dbReference type="PATRIC" id="fig|1114963.3.peg.954"/>
<name>A0A0J7Y7F0_9SPHN</name>
<dbReference type="AlphaFoldDB" id="A0A0J7Y7F0"/>
<dbReference type="Proteomes" id="UP000052268">
    <property type="component" value="Unassembled WGS sequence"/>
</dbReference>
<sequence length="118" mass="11971">MGFFDGILGQVSEHADVANLAGKLGISPAVAEKAIAALGIAHQQEGDTAQLASERTGLDVGVMQQLIEQIGGEGSLTQFASAIASDPSKIASFFDKDGDGSVIDDLTGMAKGFFGGKS</sequence>
<proteinExistence type="predicted"/>
<evidence type="ECO:0000313" key="1">
    <source>
        <dbReference type="EMBL" id="KMS59567.1"/>
    </source>
</evidence>
<dbReference type="OrthoDB" id="7450771at2"/>
<dbReference type="RefSeq" id="WP_059150312.1">
    <property type="nucleotide sequence ID" value="NZ_KQ130452.1"/>
</dbReference>
<comment type="caution">
    <text evidence="1">The sequence shown here is derived from an EMBL/GenBank/DDBJ whole genome shotgun (WGS) entry which is preliminary data.</text>
</comment>
<gene>
    <name evidence="1" type="ORF">V474_10240</name>
</gene>